<evidence type="ECO:0000256" key="1">
    <source>
        <dbReference type="SAM" id="MobiDB-lite"/>
    </source>
</evidence>
<feature type="domain" description="GH64" evidence="2">
    <location>
        <begin position="113"/>
        <end position="213"/>
    </location>
</feature>
<evidence type="ECO:0000313" key="3">
    <source>
        <dbReference type="EMBL" id="QDQ25803.1"/>
    </source>
</evidence>
<name>A0A516SCC4_9NEIS</name>
<sequence>MAGTDTPMPPTVAARNRSRRSAQKMGRTPKAEAAILHTAGRGGNMASLKLQFSNQSGVAPSQVSIGFVPGASNDGFDIKSNQDQTALKPLNIAGDGNYPFAGHWYSLADLVEGVTISAFSGRVYVAYGSAWAVQRKSYEPAQAVTDPNFFLRYDKMEMTFTGQAADVANLTSIDYWSIPLTLTTTWRGQAVQTVAGLLGNTTAQDVFDALDTLTTPPVSGVVGPGGVDGAPLPALVPGQFQQYPGGPAPGSAFARIIGPSSYPPIAPTVALPVMPYDIWTAYLGNLLEWFGPGTPAGKNVPTLGNGTIANIAGNFGGVGPNPPSTGPLSPQAYALTASIDSNLDITLSGTLGGVAGTTTMLYKRADLSNPSGIYGGNTPFYLNNAGSSTNPGNDVYGWVGGDLFSGLNIGAVGSQTTVGNVHGVFPPAMVGSLPSQTWFGIPGSFFFAGLQPTTYYNQWAAALAPLSQAYNFAYSDRFAAVFASLDPGKVDTLTLTLEPATVTMAA</sequence>
<dbReference type="Pfam" id="PF16483">
    <property type="entry name" value="Glyco_hydro_64"/>
    <property type="match status" value="1"/>
</dbReference>
<dbReference type="Gene3D" id="2.60.110.10">
    <property type="entry name" value="Thaumatin"/>
    <property type="match status" value="1"/>
</dbReference>
<feature type="region of interest" description="Disordered" evidence="1">
    <location>
        <begin position="1"/>
        <end position="30"/>
    </location>
</feature>
<dbReference type="EMBL" id="CP041730">
    <property type="protein sequence ID" value="QDQ25803.1"/>
    <property type="molecule type" value="Genomic_DNA"/>
</dbReference>
<accession>A0A516SCC4</accession>
<gene>
    <name evidence="3" type="ORF">FNU76_05240</name>
</gene>
<dbReference type="InterPro" id="IPR032477">
    <property type="entry name" value="Glyco_hydro_64"/>
</dbReference>
<dbReference type="InterPro" id="IPR037176">
    <property type="entry name" value="Osmotin/thaumatin-like_sf"/>
</dbReference>
<evidence type="ECO:0000259" key="2">
    <source>
        <dbReference type="Pfam" id="PF16483"/>
    </source>
</evidence>
<dbReference type="Proteomes" id="UP000317550">
    <property type="component" value="Chromosome"/>
</dbReference>
<dbReference type="OrthoDB" id="8578402at2"/>
<reference evidence="4" key="1">
    <citation type="submission" date="2019-07" db="EMBL/GenBank/DDBJ databases">
        <title>Chitinimonas sp. nov., isolated from Ny-Alesund, arctica soil.</title>
        <authorList>
            <person name="Xu Q."/>
            <person name="Peng F."/>
        </authorList>
    </citation>
    <scope>NUCLEOTIDE SEQUENCE [LARGE SCALE GENOMIC DNA]</scope>
    <source>
        <strain evidence="4">R3-44</strain>
    </source>
</reference>
<dbReference type="AlphaFoldDB" id="A0A516SCC4"/>
<proteinExistence type="predicted"/>
<evidence type="ECO:0000313" key="4">
    <source>
        <dbReference type="Proteomes" id="UP000317550"/>
    </source>
</evidence>
<organism evidence="3 4">
    <name type="scientific">Chitinimonas arctica</name>
    <dbReference type="NCBI Taxonomy" id="2594795"/>
    <lineage>
        <taxon>Bacteria</taxon>
        <taxon>Pseudomonadati</taxon>
        <taxon>Pseudomonadota</taxon>
        <taxon>Betaproteobacteria</taxon>
        <taxon>Neisseriales</taxon>
        <taxon>Chitinibacteraceae</taxon>
        <taxon>Chitinimonas</taxon>
    </lineage>
</organism>
<dbReference type="KEGG" id="cari:FNU76_05240"/>
<protein>
    <recommendedName>
        <fullName evidence="2">GH64 domain-containing protein</fullName>
    </recommendedName>
</protein>
<keyword evidence="4" id="KW-1185">Reference proteome</keyword>